<comment type="caution">
    <text evidence="2">The sequence shown here is derived from an EMBL/GenBank/DDBJ whole genome shotgun (WGS) entry which is preliminary data.</text>
</comment>
<evidence type="ECO:0000259" key="1">
    <source>
        <dbReference type="PROSITE" id="PS50181"/>
    </source>
</evidence>
<organism evidence="2 3">
    <name type="scientific">Rotaria magnacalcarata</name>
    <dbReference type="NCBI Taxonomy" id="392030"/>
    <lineage>
        <taxon>Eukaryota</taxon>
        <taxon>Metazoa</taxon>
        <taxon>Spiralia</taxon>
        <taxon>Gnathifera</taxon>
        <taxon>Rotifera</taxon>
        <taxon>Eurotatoria</taxon>
        <taxon>Bdelloidea</taxon>
        <taxon>Philodinida</taxon>
        <taxon>Philodinidae</taxon>
        <taxon>Rotaria</taxon>
    </lineage>
</organism>
<protein>
    <recommendedName>
        <fullName evidence="1">F-box domain-containing protein</fullName>
    </recommendedName>
</protein>
<dbReference type="InterPro" id="IPR001810">
    <property type="entry name" value="F-box_dom"/>
</dbReference>
<feature type="domain" description="F-box" evidence="1">
    <location>
        <begin position="39"/>
        <end position="86"/>
    </location>
</feature>
<dbReference type="AlphaFoldDB" id="A0A8S3ID29"/>
<proteinExistence type="predicted"/>
<name>A0A8S3ID29_9BILA</name>
<gene>
    <name evidence="2" type="ORF">SMN809_LOCUS74017</name>
</gene>
<accession>A0A8S3ID29</accession>
<evidence type="ECO:0000313" key="2">
    <source>
        <dbReference type="EMBL" id="CAF5196053.1"/>
    </source>
</evidence>
<feature type="non-terminal residue" evidence="2">
    <location>
        <position position="1"/>
    </location>
</feature>
<feature type="non-terminal residue" evidence="2">
    <location>
        <position position="211"/>
    </location>
</feature>
<dbReference type="EMBL" id="CAJOBI010329231">
    <property type="protein sequence ID" value="CAF5196053.1"/>
    <property type="molecule type" value="Genomic_DNA"/>
</dbReference>
<sequence>MHSFFLNQYDRFTYTVDIQRTNRQESDSVQNSNSTKKQKFQVENLANEILYEIFEYLDMYHIYKGFFNLNKRFQNLIINSNFLHKINISKISKHDFKGYYKNILLPNRRRIRLLRLSNSCITEIIFSAPRITLQFVRLESLIPNNIQMKYWNKIFNYLIHLSELYSLAISIGDYIQSLSFIFLNVLNYLKLKYFKIEYEIKSYKSPLSIHL</sequence>
<reference evidence="2" key="1">
    <citation type="submission" date="2021-02" db="EMBL/GenBank/DDBJ databases">
        <authorList>
            <person name="Nowell W R."/>
        </authorList>
    </citation>
    <scope>NUCLEOTIDE SEQUENCE</scope>
</reference>
<dbReference type="PROSITE" id="PS50181">
    <property type="entry name" value="FBOX"/>
    <property type="match status" value="1"/>
</dbReference>
<evidence type="ECO:0000313" key="3">
    <source>
        <dbReference type="Proteomes" id="UP000676336"/>
    </source>
</evidence>
<dbReference type="Proteomes" id="UP000676336">
    <property type="component" value="Unassembled WGS sequence"/>
</dbReference>